<dbReference type="Proteomes" id="UP001279734">
    <property type="component" value="Unassembled WGS sequence"/>
</dbReference>
<protein>
    <recommendedName>
        <fullName evidence="2">PB1 domain-containing protein</fullName>
    </recommendedName>
</protein>
<name>A0AAD3RYN7_NEPGR</name>
<dbReference type="SUPFAM" id="SSF54277">
    <property type="entry name" value="CAD &amp; PB1 domains"/>
    <property type="match status" value="1"/>
</dbReference>
<dbReference type="InterPro" id="IPR000270">
    <property type="entry name" value="PB1_dom"/>
</dbReference>
<comment type="caution">
    <text evidence="3">The sequence shown here is derived from an EMBL/GenBank/DDBJ whole genome shotgun (WGS) entry which is preliminary data.</text>
</comment>
<evidence type="ECO:0000259" key="2">
    <source>
        <dbReference type="PROSITE" id="PS51745"/>
    </source>
</evidence>
<dbReference type="Pfam" id="PF00564">
    <property type="entry name" value="PB1"/>
    <property type="match status" value="1"/>
</dbReference>
<feature type="region of interest" description="Disordered" evidence="1">
    <location>
        <begin position="55"/>
        <end position="78"/>
    </location>
</feature>
<evidence type="ECO:0000313" key="4">
    <source>
        <dbReference type="Proteomes" id="UP001279734"/>
    </source>
</evidence>
<dbReference type="InterPro" id="IPR053793">
    <property type="entry name" value="PB1-like"/>
</dbReference>
<organism evidence="3 4">
    <name type="scientific">Nepenthes gracilis</name>
    <name type="common">Slender pitcher plant</name>
    <dbReference type="NCBI Taxonomy" id="150966"/>
    <lineage>
        <taxon>Eukaryota</taxon>
        <taxon>Viridiplantae</taxon>
        <taxon>Streptophyta</taxon>
        <taxon>Embryophyta</taxon>
        <taxon>Tracheophyta</taxon>
        <taxon>Spermatophyta</taxon>
        <taxon>Magnoliopsida</taxon>
        <taxon>eudicotyledons</taxon>
        <taxon>Gunneridae</taxon>
        <taxon>Pentapetalae</taxon>
        <taxon>Caryophyllales</taxon>
        <taxon>Nepenthaceae</taxon>
        <taxon>Nepenthes</taxon>
    </lineage>
</organism>
<evidence type="ECO:0000256" key="1">
    <source>
        <dbReference type="SAM" id="MobiDB-lite"/>
    </source>
</evidence>
<gene>
    <name evidence="3" type="ORF">Nepgr_002982</name>
</gene>
<dbReference type="SMART" id="SM00666">
    <property type="entry name" value="PB1"/>
    <property type="match status" value="1"/>
</dbReference>
<accession>A0AAD3RYN7</accession>
<proteinExistence type="predicted"/>
<evidence type="ECO:0000313" key="3">
    <source>
        <dbReference type="EMBL" id="GMH01143.1"/>
    </source>
</evidence>
<dbReference type="PROSITE" id="PS51745">
    <property type="entry name" value="PB1"/>
    <property type="match status" value="1"/>
</dbReference>
<sequence>MVKLRWWMSPRNLTMKKRKSFHGKLSIQVGNTGGTNNEAAAAMINKFWDSAMQLGSTDDEEDTSEGSMKVASVGGETGRSFPSPMQLNTFAFKIEDRMGRKHRFICDTRSLIDLTTCILQRVGDDVDGKNLPQILYEDEDHDKVVLASDSDLAAAVDHARLAGWKGLRLHLDYSRSHKSGKTSTFSSLDHAQSWSWTATHSGVAAGAVLIVSLGVIGYLKRSGSLDH</sequence>
<dbReference type="AlphaFoldDB" id="A0AAD3RYN7"/>
<feature type="domain" description="PB1" evidence="2">
    <location>
        <begin position="87"/>
        <end position="174"/>
    </location>
</feature>
<dbReference type="EMBL" id="BSYO01000002">
    <property type="protein sequence ID" value="GMH01143.1"/>
    <property type="molecule type" value="Genomic_DNA"/>
</dbReference>
<keyword evidence="4" id="KW-1185">Reference proteome</keyword>
<reference evidence="3" key="1">
    <citation type="submission" date="2023-05" db="EMBL/GenBank/DDBJ databases">
        <title>Nepenthes gracilis genome sequencing.</title>
        <authorList>
            <person name="Fukushima K."/>
        </authorList>
    </citation>
    <scope>NUCLEOTIDE SEQUENCE</scope>
    <source>
        <strain evidence="3">SING2019-196</strain>
    </source>
</reference>